<dbReference type="InterPro" id="IPR011032">
    <property type="entry name" value="GroES-like_sf"/>
</dbReference>
<dbReference type="PANTHER" id="PTHR45348">
    <property type="entry name" value="HYPOTHETICAL OXIDOREDUCTASE (EUROFUNG)"/>
    <property type="match status" value="1"/>
</dbReference>
<dbReference type="Gene3D" id="3.40.50.720">
    <property type="entry name" value="NAD(P)-binding Rossmann-like Domain"/>
    <property type="match status" value="1"/>
</dbReference>
<dbReference type="InterPro" id="IPR036291">
    <property type="entry name" value="NAD(P)-bd_dom_sf"/>
</dbReference>
<dbReference type="CDD" id="cd08249">
    <property type="entry name" value="enoyl_reductase_like"/>
    <property type="match status" value="1"/>
</dbReference>
<organism evidence="5 6">
    <name type="scientific">Trichodelitschia bisporula</name>
    <dbReference type="NCBI Taxonomy" id="703511"/>
    <lineage>
        <taxon>Eukaryota</taxon>
        <taxon>Fungi</taxon>
        <taxon>Dikarya</taxon>
        <taxon>Ascomycota</taxon>
        <taxon>Pezizomycotina</taxon>
        <taxon>Dothideomycetes</taxon>
        <taxon>Dothideomycetes incertae sedis</taxon>
        <taxon>Phaeotrichales</taxon>
        <taxon>Phaeotrichaceae</taxon>
        <taxon>Trichodelitschia</taxon>
    </lineage>
</organism>
<dbReference type="Proteomes" id="UP000799640">
    <property type="component" value="Unassembled WGS sequence"/>
</dbReference>
<dbReference type="EMBL" id="ML996688">
    <property type="protein sequence ID" value="KAF2404656.1"/>
    <property type="molecule type" value="Genomic_DNA"/>
</dbReference>
<evidence type="ECO:0000256" key="2">
    <source>
        <dbReference type="ARBA" id="ARBA00011245"/>
    </source>
</evidence>
<evidence type="ECO:0000256" key="1">
    <source>
        <dbReference type="ARBA" id="ARBA00008072"/>
    </source>
</evidence>
<comment type="similarity">
    <text evidence="1">Belongs to the zinc-containing alcohol dehydrogenase family.</text>
</comment>
<dbReference type="AlphaFoldDB" id="A0A6G1I963"/>
<evidence type="ECO:0000259" key="4">
    <source>
        <dbReference type="SMART" id="SM00829"/>
    </source>
</evidence>
<dbReference type="Gene3D" id="3.90.180.10">
    <property type="entry name" value="Medium-chain alcohol dehydrogenases, catalytic domain"/>
    <property type="match status" value="1"/>
</dbReference>
<evidence type="ECO:0000313" key="5">
    <source>
        <dbReference type="EMBL" id="KAF2404656.1"/>
    </source>
</evidence>
<gene>
    <name evidence="5" type="ORF">EJ06DRAFT_463441</name>
</gene>
<protein>
    <submittedName>
        <fullName evidence="5">GroES-like protein</fullName>
    </submittedName>
</protein>
<dbReference type="SMART" id="SM00829">
    <property type="entry name" value="PKS_ER"/>
    <property type="match status" value="1"/>
</dbReference>
<evidence type="ECO:0000256" key="3">
    <source>
        <dbReference type="ARBA" id="ARBA00023002"/>
    </source>
</evidence>
<feature type="domain" description="Enoyl reductase (ER)" evidence="4">
    <location>
        <begin position="9"/>
        <end position="335"/>
    </location>
</feature>
<keyword evidence="3" id="KW-0560">Oxidoreductase</keyword>
<feature type="non-terminal residue" evidence="5">
    <location>
        <position position="343"/>
    </location>
</feature>
<dbReference type="OrthoDB" id="3233595at2759"/>
<sequence length="343" mass="35742">MKEAIVSPDLSVKIVDSPVPTPGEGQYLIKVVVSGSNPKDWKVPHWTKTEVNSGDDIAGTIVSAHPSITAPLPKGTRVAAFHTMVTPAGSFAEYALASAATTFPLPPGTSFEEGATIPLAALTAAVALFGELALPMPWAHVEDEKKGPLVVYGASTAVGAFAIKIAKWAGIGPIYTVAGRATEWARGLIDESKGDIVVDYREGADKVVDAIKKAAGGKPILHALDAISEQGSIELISRVLADGARLTLVLPPKDGQIPDRIKWSRTSVGVVTDGVGMGPPSKPVDVASGLAYSQLFTRGLEKGWLTGHPFEVVPGGLGGVEKALKDLKDGKASAVKYVFRVGE</sequence>
<name>A0A6G1I963_9PEZI</name>
<dbReference type="PANTHER" id="PTHR45348:SF5">
    <property type="entry name" value="OXIDOREDUCTASE, PUTATIVE (AFU_ORTHOLOGUE AFUA_8G01420)-RELATED"/>
    <property type="match status" value="1"/>
</dbReference>
<dbReference type="SUPFAM" id="SSF51735">
    <property type="entry name" value="NAD(P)-binding Rossmann-fold domains"/>
    <property type="match status" value="1"/>
</dbReference>
<dbReference type="Pfam" id="PF08240">
    <property type="entry name" value="ADH_N"/>
    <property type="match status" value="1"/>
</dbReference>
<accession>A0A6G1I963</accession>
<evidence type="ECO:0000313" key="6">
    <source>
        <dbReference type="Proteomes" id="UP000799640"/>
    </source>
</evidence>
<keyword evidence="6" id="KW-1185">Reference proteome</keyword>
<proteinExistence type="inferred from homology"/>
<dbReference type="SUPFAM" id="SSF50129">
    <property type="entry name" value="GroES-like"/>
    <property type="match status" value="1"/>
</dbReference>
<dbReference type="GO" id="GO:0016651">
    <property type="term" value="F:oxidoreductase activity, acting on NAD(P)H"/>
    <property type="evidence" value="ECO:0007669"/>
    <property type="project" value="InterPro"/>
</dbReference>
<dbReference type="InterPro" id="IPR013154">
    <property type="entry name" value="ADH-like_N"/>
</dbReference>
<reference evidence="5" key="1">
    <citation type="journal article" date="2020" name="Stud. Mycol.">
        <title>101 Dothideomycetes genomes: a test case for predicting lifestyles and emergence of pathogens.</title>
        <authorList>
            <person name="Haridas S."/>
            <person name="Albert R."/>
            <person name="Binder M."/>
            <person name="Bloem J."/>
            <person name="Labutti K."/>
            <person name="Salamov A."/>
            <person name="Andreopoulos B."/>
            <person name="Baker S."/>
            <person name="Barry K."/>
            <person name="Bills G."/>
            <person name="Bluhm B."/>
            <person name="Cannon C."/>
            <person name="Castanera R."/>
            <person name="Culley D."/>
            <person name="Daum C."/>
            <person name="Ezra D."/>
            <person name="Gonzalez J."/>
            <person name="Henrissat B."/>
            <person name="Kuo A."/>
            <person name="Liang C."/>
            <person name="Lipzen A."/>
            <person name="Lutzoni F."/>
            <person name="Magnuson J."/>
            <person name="Mondo S."/>
            <person name="Nolan M."/>
            <person name="Ohm R."/>
            <person name="Pangilinan J."/>
            <person name="Park H.-J."/>
            <person name="Ramirez L."/>
            <person name="Alfaro M."/>
            <person name="Sun H."/>
            <person name="Tritt A."/>
            <person name="Yoshinaga Y."/>
            <person name="Zwiers L.-H."/>
            <person name="Turgeon B."/>
            <person name="Goodwin S."/>
            <person name="Spatafora J."/>
            <person name="Crous P."/>
            <person name="Grigoriev I."/>
        </authorList>
    </citation>
    <scope>NUCLEOTIDE SEQUENCE</scope>
    <source>
        <strain evidence="5">CBS 262.69</strain>
    </source>
</reference>
<dbReference type="InterPro" id="IPR047122">
    <property type="entry name" value="Trans-enoyl_RdTase-like"/>
</dbReference>
<dbReference type="InterPro" id="IPR020843">
    <property type="entry name" value="ER"/>
</dbReference>
<comment type="subunit">
    <text evidence="2">Monomer.</text>
</comment>